<protein>
    <submittedName>
        <fullName evidence="2">Uncharacterized protein</fullName>
    </submittedName>
</protein>
<evidence type="ECO:0000313" key="1">
    <source>
        <dbReference type="Proteomes" id="UP000887563"/>
    </source>
</evidence>
<organism evidence="1 2">
    <name type="scientific">Meloidogyne incognita</name>
    <name type="common">Southern root-knot nematode worm</name>
    <name type="synonym">Oxyuris incognita</name>
    <dbReference type="NCBI Taxonomy" id="6306"/>
    <lineage>
        <taxon>Eukaryota</taxon>
        <taxon>Metazoa</taxon>
        <taxon>Ecdysozoa</taxon>
        <taxon>Nematoda</taxon>
        <taxon>Chromadorea</taxon>
        <taxon>Rhabditida</taxon>
        <taxon>Tylenchina</taxon>
        <taxon>Tylenchomorpha</taxon>
        <taxon>Tylenchoidea</taxon>
        <taxon>Meloidogynidae</taxon>
        <taxon>Meloidogyninae</taxon>
        <taxon>Meloidogyne</taxon>
        <taxon>Meloidogyne incognita group</taxon>
    </lineage>
</organism>
<dbReference type="AlphaFoldDB" id="A0A914NUK7"/>
<dbReference type="WBParaSite" id="Minc3s10901g44453">
    <property type="protein sequence ID" value="Minc3s10901g44453"/>
    <property type="gene ID" value="Minc3s10901g44453"/>
</dbReference>
<evidence type="ECO:0000313" key="2">
    <source>
        <dbReference type="WBParaSite" id="Minc3s10901g44453"/>
    </source>
</evidence>
<proteinExistence type="predicted"/>
<keyword evidence="1" id="KW-1185">Reference proteome</keyword>
<name>A0A914NUK7_MELIC</name>
<dbReference type="Proteomes" id="UP000887563">
    <property type="component" value="Unplaced"/>
</dbReference>
<accession>A0A914NUK7</accession>
<sequence>KLQIWTNLQVVQPVKVNRILQFSKMLSLQNLSRPATLERTTGNCPRLLEGLRSFASQSQSKKRQERVKKDN</sequence>
<reference evidence="2" key="1">
    <citation type="submission" date="2022-11" db="UniProtKB">
        <authorList>
            <consortium name="WormBaseParasite"/>
        </authorList>
    </citation>
    <scope>IDENTIFICATION</scope>
</reference>